<comment type="function">
    <text evidence="1">Catalyzes the sulfuryl group transfer from 3'-phosphoadenosine-5'-phosphosulfate (PAPS) to trehalose, leading to trehalose-2-sulfate (T2S).</text>
</comment>
<evidence type="ECO:0000256" key="1">
    <source>
        <dbReference type="PIRNR" id="PIRNR021497"/>
    </source>
</evidence>
<protein>
    <recommendedName>
        <fullName evidence="1">Trehalose 2-sulfotransferase</fullName>
    </recommendedName>
</protein>
<dbReference type="SUPFAM" id="SSF52540">
    <property type="entry name" value="P-loop containing nucleoside triphosphate hydrolases"/>
    <property type="match status" value="1"/>
</dbReference>
<dbReference type="RefSeq" id="WP_015443771.1">
    <property type="nucleotide sequence ID" value="NC_020520.1"/>
</dbReference>
<organism evidence="3 4">
    <name type="scientific">Ilumatobacter coccineus (strain NBRC 103263 / KCTC 29153 / YM16-304)</name>
    <dbReference type="NCBI Taxonomy" id="1313172"/>
    <lineage>
        <taxon>Bacteria</taxon>
        <taxon>Bacillati</taxon>
        <taxon>Actinomycetota</taxon>
        <taxon>Acidimicrobiia</taxon>
        <taxon>Acidimicrobiales</taxon>
        <taxon>Ilumatobacteraceae</taxon>
        <taxon>Ilumatobacter</taxon>
    </lineage>
</organism>
<dbReference type="Gene3D" id="3.40.50.300">
    <property type="entry name" value="P-loop containing nucleotide triphosphate hydrolases"/>
    <property type="match status" value="1"/>
</dbReference>
<dbReference type="EMBL" id="AP012057">
    <property type="protein sequence ID" value="BAN04524.1"/>
    <property type="molecule type" value="Genomic_DNA"/>
</dbReference>
<keyword evidence="1" id="KW-0808">Transferase</keyword>
<reference evidence="3 4" key="1">
    <citation type="journal article" date="2013" name="Int. J. Syst. Evol. Microbiol.">
        <title>Ilumatobacter nonamiense sp. nov. and Ilumatobacter coccineum sp. nov., isolated from seashore sand.</title>
        <authorList>
            <person name="Matsumoto A."/>
            <person name="Kasai H."/>
            <person name="Matsuo Y."/>
            <person name="Shizuri Y."/>
            <person name="Ichikawa N."/>
            <person name="Fujita N."/>
            <person name="Omura S."/>
            <person name="Takahashi Y."/>
        </authorList>
    </citation>
    <scope>NUCLEOTIDE SEQUENCE [LARGE SCALE GENOMIC DNA]</scope>
    <source>
        <strain evidence="4">NBRC 103263 / KCTC 29153 / YM16-304</strain>
    </source>
</reference>
<dbReference type="OrthoDB" id="5562925at2"/>
<evidence type="ECO:0000259" key="2">
    <source>
        <dbReference type="Pfam" id="PF09037"/>
    </source>
</evidence>
<name>A0A6C7EA24_ILUCY</name>
<comment type="similarity">
    <text evidence="1">Belongs to the Stf0 sulfotransferase family.</text>
</comment>
<feature type="domain" description="Sulphotransferase Stf0" evidence="2">
    <location>
        <begin position="9"/>
        <end position="247"/>
    </location>
</feature>
<comment type="pathway">
    <text evidence="1">Glycolipid metabolism.</text>
</comment>
<dbReference type="AlphaFoldDB" id="A0A6C7EA24"/>
<proteinExistence type="inferred from homology"/>
<sequence length="254" mass="27688">MTTAPTSGYLLCASPRSGSTLLCDLLTRSGVAGAPASYFRPESIPVYADDWGSDGGRAGWGNSYLEAVRVHGTGDTARFGMRIMWTDMPPFLQRLADVEPGGGNDRERLHSALGVERFVHLSRHDKVAQAVSLVIAAQTGLWHRHADGTVREGHEPARRPRYDFDLIADALAMLVGEERGWLRWFSTQSIVPFSLTYEALSSDPSGSTRAVLDHVGASPVDLPDVTAAGTAKVGTLVNTEWAKRFESERHARDR</sequence>
<dbReference type="Proteomes" id="UP000011863">
    <property type="component" value="Chromosome"/>
</dbReference>
<accession>A0A6C7EA24</accession>
<dbReference type="KEGG" id="aym:YM304_42100"/>
<dbReference type="PIRSF" id="PIRSF021497">
    <property type="entry name" value="Sulphotransferase_Stf0"/>
    <property type="match status" value="1"/>
</dbReference>
<evidence type="ECO:0000313" key="3">
    <source>
        <dbReference type="EMBL" id="BAN04524.1"/>
    </source>
</evidence>
<dbReference type="GO" id="GO:0016740">
    <property type="term" value="F:transferase activity"/>
    <property type="evidence" value="ECO:0007669"/>
    <property type="project" value="UniProtKB-UniRule"/>
</dbReference>
<dbReference type="Pfam" id="PF09037">
    <property type="entry name" value="Sulphotransf"/>
    <property type="match status" value="1"/>
</dbReference>
<keyword evidence="1" id="KW-0119">Carbohydrate metabolism</keyword>
<comment type="catalytic activity">
    <reaction evidence="1">
        <text>alpha,alpha-trehalose + 3'-phosphoadenylyl sulfate = 2-O-sulfo-alpha,alpha-trehalose + adenosine 3',5'-bisphosphate + H(+)</text>
        <dbReference type="Rhea" id="RHEA:41608"/>
        <dbReference type="ChEBI" id="CHEBI:15378"/>
        <dbReference type="ChEBI" id="CHEBI:16551"/>
        <dbReference type="ChEBI" id="CHEBI:58339"/>
        <dbReference type="ChEBI" id="CHEBI:58343"/>
        <dbReference type="ChEBI" id="CHEBI:60091"/>
        <dbReference type="EC" id="2.8.2.37"/>
    </reaction>
</comment>
<dbReference type="InterPro" id="IPR024628">
    <property type="entry name" value="Sulfotransferase_Stf0_dom"/>
</dbReference>
<keyword evidence="4" id="KW-1185">Reference proteome</keyword>
<gene>
    <name evidence="3" type="ORF">YM304_42100</name>
</gene>
<evidence type="ECO:0000313" key="4">
    <source>
        <dbReference type="Proteomes" id="UP000011863"/>
    </source>
</evidence>
<dbReference type="InterPro" id="IPR027417">
    <property type="entry name" value="P-loop_NTPase"/>
</dbReference>
<dbReference type="InterPro" id="IPR015124">
    <property type="entry name" value="Stf0"/>
</dbReference>